<evidence type="ECO:0000313" key="1">
    <source>
        <dbReference type="EMBL" id="EAQ82558.1"/>
    </source>
</evidence>
<dbReference type="EMBL" id="AANZ01000001">
    <property type="protein sequence ID" value="EAQ82558.1"/>
    <property type="molecule type" value="Genomic_DNA"/>
</dbReference>
<reference evidence="1 2" key="1">
    <citation type="submission" date="2006-02" db="EMBL/GenBank/DDBJ databases">
        <authorList>
            <person name="Amann R."/>
            <person name="Ferriera S."/>
            <person name="Johnson J."/>
            <person name="Kravitz S."/>
            <person name="Halpern A."/>
            <person name="Remington K."/>
            <person name="Beeson K."/>
            <person name="Tran B."/>
            <person name="Rogers Y.-H."/>
            <person name="Friedman R."/>
            <person name="Venter J.C."/>
        </authorList>
    </citation>
    <scope>NUCLEOTIDE SEQUENCE [LARGE SCALE GENOMIC DNA]</scope>
    <source>
        <strain evidence="1 2">DSM 3645</strain>
    </source>
</reference>
<protein>
    <recommendedName>
        <fullName evidence="3">CYTH domain-containing protein</fullName>
    </recommendedName>
</protein>
<comment type="caution">
    <text evidence="1">The sequence shown here is derived from an EMBL/GenBank/DDBJ whole genome shotgun (WGS) entry which is preliminary data.</text>
</comment>
<accession>A3ZLC5</accession>
<dbReference type="HOGENOM" id="CLU_082648_0_0_0"/>
<gene>
    <name evidence="1" type="ORF">DSM3645_09172</name>
</gene>
<sequence>MKKIPIVSREYKVMLEPKKFADLDEAVTQFWVDLCFFAHGNSRDAVQTSALQLTKEREIIFLDSPDHELRLLHGHVLRRRQTCGGKIAEYTLKMRGVDRYVAAGADVAAAKKVKHEQKLEEDLLLLSNDHGRSLIQHSRFSHSGVAIVKSSRNTPTDVSAAARLFPGLKQLPWSEKKRKQIPLCVVNDFRPHERVYRGAEFVFGENKGERVIAEVAVIVWTAGRAGEVIAAEFSFRYGNSRERYPAAAAEMAKDFFEATAQLSAWVRPAAPTKTAIAYGAGEK</sequence>
<evidence type="ECO:0008006" key="3">
    <source>
        <dbReference type="Google" id="ProtNLM"/>
    </source>
</evidence>
<name>A3ZLC5_9BACT</name>
<organism evidence="1 2">
    <name type="scientific">Blastopirellula marina DSM 3645</name>
    <dbReference type="NCBI Taxonomy" id="314230"/>
    <lineage>
        <taxon>Bacteria</taxon>
        <taxon>Pseudomonadati</taxon>
        <taxon>Planctomycetota</taxon>
        <taxon>Planctomycetia</taxon>
        <taxon>Pirellulales</taxon>
        <taxon>Pirellulaceae</taxon>
        <taxon>Blastopirellula</taxon>
    </lineage>
</organism>
<dbReference type="STRING" id="314230.DSM3645_09172"/>
<dbReference type="AlphaFoldDB" id="A3ZLC5"/>
<dbReference type="OrthoDB" id="274958at2"/>
<evidence type="ECO:0000313" key="2">
    <source>
        <dbReference type="Proteomes" id="UP000004358"/>
    </source>
</evidence>
<dbReference type="Proteomes" id="UP000004358">
    <property type="component" value="Unassembled WGS sequence"/>
</dbReference>
<dbReference type="RefSeq" id="WP_002655428.1">
    <property type="nucleotide sequence ID" value="NZ_CH672377.1"/>
</dbReference>
<proteinExistence type="predicted"/>